<dbReference type="Pfam" id="PF00505">
    <property type="entry name" value="HMG_box"/>
    <property type="match status" value="1"/>
</dbReference>
<dbReference type="InterPro" id="IPR036910">
    <property type="entry name" value="HMG_box_dom_sf"/>
</dbReference>
<dbReference type="Proteomes" id="UP000265703">
    <property type="component" value="Unassembled WGS sequence"/>
</dbReference>
<feature type="DNA-binding region" description="HMG box" evidence="3">
    <location>
        <begin position="68"/>
        <end position="137"/>
    </location>
</feature>
<dbReference type="PANTHER" id="PTHR10270:SF161">
    <property type="entry name" value="SEX-DETERMINING REGION Y PROTEIN"/>
    <property type="match status" value="1"/>
</dbReference>
<organism evidence="5 6">
    <name type="scientific">Glomus cerebriforme</name>
    <dbReference type="NCBI Taxonomy" id="658196"/>
    <lineage>
        <taxon>Eukaryota</taxon>
        <taxon>Fungi</taxon>
        <taxon>Fungi incertae sedis</taxon>
        <taxon>Mucoromycota</taxon>
        <taxon>Glomeromycotina</taxon>
        <taxon>Glomeromycetes</taxon>
        <taxon>Glomerales</taxon>
        <taxon>Glomeraceae</taxon>
        <taxon>Glomus</taxon>
    </lineage>
</organism>
<dbReference type="InterPro" id="IPR009071">
    <property type="entry name" value="HMG_box_dom"/>
</dbReference>
<dbReference type="GO" id="GO:0001228">
    <property type="term" value="F:DNA-binding transcription activator activity, RNA polymerase II-specific"/>
    <property type="evidence" value="ECO:0007669"/>
    <property type="project" value="TreeGrafter"/>
</dbReference>
<dbReference type="GO" id="GO:0005634">
    <property type="term" value="C:nucleus"/>
    <property type="evidence" value="ECO:0007669"/>
    <property type="project" value="UniProtKB-UniRule"/>
</dbReference>
<dbReference type="GO" id="GO:0000978">
    <property type="term" value="F:RNA polymerase II cis-regulatory region sequence-specific DNA binding"/>
    <property type="evidence" value="ECO:0007669"/>
    <property type="project" value="TreeGrafter"/>
</dbReference>
<dbReference type="InterPro" id="IPR050140">
    <property type="entry name" value="SRY-related_HMG-box_TF-like"/>
</dbReference>
<dbReference type="SMART" id="SM00398">
    <property type="entry name" value="HMG"/>
    <property type="match status" value="1"/>
</dbReference>
<dbReference type="OrthoDB" id="6247875at2759"/>
<feature type="domain" description="HMG box" evidence="4">
    <location>
        <begin position="68"/>
        <end position="137"/>
    </location>
</feature>
<proteinExistence type="predicted"/>
<evidence type="ECO:0000256" key="3">
    <source>
        <dbReference type="PROSITE-ProRule" id="PRU00267"/>
    </source>
</evidence>
<dbReference type="AlphaFoldDB" id="A0A397TQF5"/>
<keyword evidence="3" id="KW-0539">Nucleus</keyword>
<evidence type="ECO:0000313" key="5">
    <source>
        <dbReference type="EMBL" id="RIA98677.1"/>
    </source>
</evidence>
<gene>
    <name evidence="5" type="ORF">C1645_748914</name>
</gene>
<dbReference type="CDD" id="cd01389">
    <property type="entry name" value="HMG-box_ROX1-like"/>
    <property type="match status" value="1"/>
</dbReference>
<keyword evidence="1 3" id="KW-0238">DNA-binding</keyword>
<dbReference type="GO" id="GO:0030154">
    <property type="term" value="P:cell differentiation"/>
    <property type="evidence" value="ECO:0007669"/>
    <property type="project" value="TreeGrafter"/>
</dbReference>
<dbReference type="Gene3D" id="1.10.30.10">
    <property type="entry name" value="High mobility group box domain"/>
    <property type="match status" value="1"/>
</dbReference>
<protein>
    <recommendedName>
        <fullName evidence="4">HMG box domain-containing protein</fullName>
    </recommendedName>
</protein>
<comment type="caution">
    <text evidence="5">The sequence shown here is derived from an EMBL/GenBank/DDBJ whole genome shotgun (WGS) entry which is preliminary data.</text>
</comment>
<dbReference type="SUPFAM" id="SSF47095">
    <property type="entry name" value="HMG-box"/>
    <property type="match status" value="1"/>
</dbReference>
<name>A0A397TQF5_9GLOM</name>
<accession>A0A397TQF5</accession>
<keyword evidence="6" id="KW-1185">Reference proteome</keyword>
<dbReference type="PANTHER" id="PTHR10270">
    <property type="entry name" value="SOX TRANSCRIPTION FACTOR"/>
    <property type="match status" value="1"/>
</dbReference>
<evidence type="ECO:0000256" key="1">
    <source>
        <dbReference type="ARBA" id="ARBA00023125"/>
    </source>
</evidence>
<evidence type="ECO:0000313" key="6">
    <source>
        <dbReference type="Proteomes" id="UP000265703"/>
    </source>
</evidence>
<reference evidence="5 6" key="1">
    <citation type="submission" date="2018-06" db="EMBL/GenBank/DDBJ databases">
        <title>Comparative genomics reveals the genomic features of Rhizophagus irregularis, R. cerebriforme, R. diaphanum and Gigaspora rosea, and their symbiotic lifestyle signature.</title>
        <authorList>
            <person name="Morin E."/>
            <person name="San Clemente H."/>
            <person name="Chen E.C.H."/>
            <person name="De La Providencia I."/>
            <person name="Hainaut M."/>
            <person name="Kuo A."/>
            <person name="Kohler A."/>
            <person name="Murat C."/>
            <person name="Tang N."/>
            <person name="Roy S."/>
            <person name="Loubradou J."/>
            <person name="Henrissat B."/>
            <person name="Grigoriev I.V."/>
            <person name="Corradi N."/>
            <person name="Roux C."/>
            <person name="Martin F.M."/>
        </authorList>
    </citation>
    <scope>NUCLEOTIDE SEQUENCE [LARGE SCALE GENOMIC DNA]</scope>
    <source>
        <strain evidence="5 6">DAOM 227022</strain>
    </source>
</reference>
<keyword evidence="2" id="KW-0804">Transcription</keyword>
<dbReference type="PROSITE" id="PS50118">
    <property type="entry name" value="HMG_BOX_2"/>
    <property type="match status" value="1"/>
</dbReference>
<evidence type="ECO:0000259" key="4">
    <source>
        <dbReference type="PROSITE" id="PS50118"/>
    </source>
</evidence>
<sequence>MSYSQYLTTPYQINHFKRENINQNYSLIVEKVVANLIDEATLYVIEKNITLSIYDLVIPTENFRTGKIPRPQNSFIIYRRNYQARLALSDAPNVTLNRVSKITSNKWRKESREIRKVFDILAECAKKVHKCIYPDYVYNPKKQATTTVPMSFKNNQNNQHNVCDPSRIQSPEFTPPIQSSIQLSPILSWNSSSISPLTLEINPDFMKSFDEKMCKKFDFWTSL</sequence>
<evidence type="ECO:0000256" key="2">
    <source>
        <dbReference type="ARBA" id="ARBA00023163"/>
    </source>
</evidence>
<dbReference type="EMBL" id="QKYT01000012">
    <property type="protein sequence ID" value="RIA98677.1"/>
    <property type="molecule type" value="Genomic_DNA"/>
</dbReference>